<name>A0A840YRX3_9SPHN</name>
<proteinExistence type="predicted"/>
<evidence type="ECO:0000313" key="2">
    <source>
        <dbReference type="EMBL" id="MBB5712422.1"/>
    </source>
</evidence>
<sequence>MYALGQTNFLSDKATQPYMIMADLCAAFGVAQSTASAKARVVSEALRITVMDPAWTLPSLINGNPLIWLAQINGVLVDLRSMPKEIQVLAYEQGAIPCIPGDR</sequence>
<reference evidence="2 3" key="1">
    <citation type="submission" date="2020-08" db="EMBL/GenBank/DDBJ databases">
        <title>Genomic Encyclopedia of Type Strains, Phase IV (KMG-IV): sequencing the most valuable type-strain genomes for metagenomic binning, comparative biology and taxonomic classification.</title>
        <authorList>
            <person name="Goeker M."/>
        </authorList>
    </citation>
    <scope>NUCLEOTIDE SEQUENCE [LARGE SCALE GENOMIC DNA]</scope>
    <source>
        <strain evidence="2 3">DSM 26736</strain>
    </source>
</reference>
<organism evidence="2 3">
    <name type="scientific">Sphingomonas xinjiangensis</name>
    <dbReference type="NCBI Taxonomy" id="643568"/>
    <lineage>
        <taxon>Bacteria</taxon>
        <taxon>Pseudomonadati</taxon>
        <taxon>Pseudomonadota</taxon>
        <taxon>Alphaproteobacteria</taxon>
        <taxon>Sphingomonadales</taxon>
        <taxon>Sphingomonadaceae</taxon>
        <taxon>Sphingomonas</taxon>
    </lineage>
</organism>
<dbReference type="Proteomes" id="UP000527143">
    <property type="component" value="Unassembled WGS sequence"/>
</dbReference>
<dbReference type="AlphaFoldDB" id="A0A840YRX3"/>
<accession>A0A840YRX3</accession>
<keyword evidence="3" id="KW-1185">Reference proteome</keyword>
<dbReference type="Pfam" id="PF19935">
    <property type="entry name" value="DUF6398"/>
    <property type="match status" value="1"/>
</dbReference>
<feature type="domain" description="DUF6398" evidence="1">
    <location>
        <begin position="2"/>
        <end position="57"/>
    </location>
</feature>
<dbReference type="InterPro" id="IPR045651">
    <property type="entry name" value="DUF6398"/>
</dbReference>
<evidence type="ECO:0000259" key="1">
    <source>
        <dbReference type="Pfam" id="PF19935"/>
    </source>
</evidence>
<comment type="caution">
    <text evidence="2">The sequence shown here is derived from an EMBL/GenBank/DDBJ whole genome shotgun (WGS) entry which is preliminary data.</text>
</comment>
<dbReference type="EMBL" id="JACIJF010000017">
    <property type="protein sequence ID" value="MBB5712422.1"/>
    <property type="molecule type" value="Genomic_DNA"/>
</dbReference>
<protein>
    <recommendedName>
        <fullName evidence="1">DUF6398 domain-containing protein</fullName>
    </recommendedName>
</protein>
<evidence type="ECO:0000313" key="3">
    <source>
        <dbReference type="Proteomes" id="UP000527143"/>
    </source>
</evidence>
<gene>
    <name evidence="2" type="ORF">FHT02_003681</name>
</gene>